<dbReference type="GO" id="GO:0044718">
    <property type="term" value="P:siderophore transmembrane transport"/>
    <property type="evidence" value="ECO:0007669"/>
    <property type="project" value="TreeGrafter"/>
</dbReference>
<dbReference type="Gene3D" id="2.170.130.10">
    <property type="entry name" value="TonB-dependent receptor, plug domain"/>
    <property type="match status" value="1"/>
</dbReference>
<evidence type="ECO:0000256" key="2">
    <source>
        <dbReference type="RuleBase" id="RU003357"/>
    </source>
</evidence>
<dbReference type="InterPro" id="IPR023997">
    <property type="entry name" value="TonB-dep_OMP_SusC/RagA_CS"/>
</dbReference>
<keyword evidence="1" id="KW-1134">Transmembrane beta strand</keyword>
<dbReference type="InterPro" id="IPR023996">
    <property type="entry name" value="TonB-dep_OMP_SusC/RagA"/>
</dbReference>
<dbReference type="Pfam" id="PF00593">
    <property type="entry name" value="TonB_dep_Rec_b-barrel"/>
    <property type="match status" value="1"/>
</dbReference>
<protein>
    <submittedName>
        <fullName evidence="5">TonB-linked outer membrane protein, SusC/RagA family</fullName>
    </submittedName>
</protein>
<dbReference type="GO" id="GO:0015344">
    <property type="term" value="F:siderophore uptake transmembrane transporter activity"/>
    <property type="evidence" value="ECO:0007669"/>
    <property type="project" value="TreeGrafter"/>
</dbReference>
<dbReference type="OrthoDB" id="1109428at2"/>
<dbReference type="Gene3D" id="2.60.40.1120">
    <property type="entry name" value="Carboxypeptidase-like, regulatory domain"/>
    <property type="match status" value="1"/>
</dbReference>
<feature type="domain" description="TonB-dependent receptor-like beta-barrel" evidence="3">
    <location>
        <begin position="453"/>
        <end position="916"/>
    </location>
</feature>
<dbReference type="Pfam" id="PF13715">
    <property type="entry name" value="CarbopepD_reg_2"/>
    <property type="match status" value="1"/>
</dbReference>
<feature type="domain" description="TonB-dependent receptor plug" evidence="4">
    <location>
        <begin position="125"/>
        <end position="225"/>
    </location>
</feature>
<gene>
    <name evidence="5" type="ORF">SAMN05443144_1346</name>
</gene>
<sequence length="1071" mass="119489">MEKNIRWITVGLGIMFLSLFGLPANLYAQQQNVNGTVTDASTSETMPGVNVLVKGTTMGTSTDAEGRYELVVSSLSDTLVFSFVGYQIKEVPIDGRTEIDVSIEQAVTELEKVVAVGYASRQAGEVTGSVSMVSAEQIEEASAVNISEVLRITTSGITATESHTPGEGATIQIRGLTTINDNNPLWVVDGVPGAPQPPPEQVESISVLKDASSQAIYGARAANGVILVTTKSGRKNQKMQVNVSTKYGFTRNVEEYNLLNTREYGEMLWLEANNDGIENFSHALYGSGDEPDIPEYILPARGGSVDHSLYDNQMSHVDGDDTFLITKANQEGTNWYDVLLRDASFQNYNIDMSGGSENAVYAVQAGYTEEQGMVKHTGFERYTIRSNTTFDPLKWLEIGERVGIEYSVDEGRQATGGRHGAFSSISTLAPIIPVYTIMGDFAGTRVPSTGNGYNPLSLAYHNRYDERNSLSISNNIHAKATIFKNLEFQSRFGYEFTKQENEDYSYSMVERSERDRYTQFSLTNNNRQNMTWSNTLEYSDTFAGLHDVNVVVGTEAVDNLWEWNSGQGEKFFSKDPNYIQLDAAEQNKNVSGSLSEWSLFSMFGRVNYQYDDKYLVEGVIRRDGSSRFGEENRHGNFPAVSVGWRMTNESFMAFTDNWLNLLKLRVGYGKTGNDRIGNYNSFTSFASSLGGGLGSYYPITGIQDGPGDRGFYRSSYGNPEVRWETTTTYNFGLDATIFENIDLTVDLWKRKTNDMLYPRLFPDVLGRATPPSVNVGTMENNGIDVELGYNGSTLNQELVYNVSLNVSHYKNELVRLTNVEEEFLAGGEAAQTQNTRTETGRQFPEFYGYIVEGIFQSQEEADDHPAAFGSGGTYNEAGHFKYKDVNGDGVINSDDRTYIGDPHPDFTAGLSFNLSYKRFSLSTHLYGIYGNEIGNMARRRLDFQWYTMNRSKRRLYESWGSPYLENNENAKMPKIGQGETGSMRESSYFIEDGSFLRMRNLQLGYDLGSLFDGDAFTLRRFQIYGRVSNVFTITNYSGVDPDVQGTGMDKGIDRGEWPTPRQFILGMNIGF</sequence>
<keyword evidence="1 2" id="KW-0472">Membrane</keyword>
<keyword evidence="6" id="KW-1185">Reference proteome</keyword>
<proteinExistence type="inferred from homology"/>
<keyword evidence="1" id="KW-0998">Cell outer membrane</keyword>
<dbReference type="InterPro" id="IPR039426">
    <property type="entry name" value="TonB-dep_rcpt-like"/>
</dbReference>
<comment type="similarity">
    <text evidence="1 2">Belongs to the TonB-dependent receptor family.</text>
</comment>
<dbReference type="SUPFAM" id="SSF56935">
    <property type="entry name" value="Porins"/>
    <property type="match status" value="1"/>
</dbReference>
<dbReference type="GO" id="GO:0009279">
    <property type="term" value="C:cell outer membrane"/>
    <property type="evidence" value="ECO:0007669"/>
    <property type="project" value="UniProtKB-SubCell"/>
</dbReference>
<dbReference type="EMBL" id="FQUS01000034">
    <property type="protein sequence ID" value="SHG55712.1"/>
    <property type="molecule type" value="Genomic_DNA"/>
</dbReference>
<name>A0A1M5KS73_9BACT</name>
<keyword evidence="1" id="KW-0812">Transmembrane</keyword>
<comment type="subcellular location">
    <subcellularLocation>
        <location evidence="1">Cell outer membrane</location>
        <topology evidence="1">Multi-pass membrane protein</topology>
    </subcellularLocation>
</comment>
<dbReference type="Pfam" id="PF07715">
    <property type="entry name" value="Plug"/>
    <property type="match status" value="1"/>
</dbReference>
<keyword evidence="2" id="KW-0798">TonB box</keyword>
<evidence type="ECO:0000259" key="3">
    <source>
        <dbReference type="Pfam" id="PF00593"/>
    </source>
</evidence>
<dbReference type="NCBIfam" id="TIGR04056">
    <property type="entry name" value="OMP_RagA_SusC"/>
    <property type="match status" value="1"/>
</dbReference>
<dbReference type="PANTHER" id="PTHR30069">
    <property type="entry name" value="TONB-DEPENDENT OUTER MEMBRANE RECEPTOR"/>
    <property type="match status" value="1"/>
</dbReference>
<accession>A0A1M5KS73</accession>
<dbReference type="NCBIfam" id="TIGR04057">
    <property type="entry name" value="SusC_RagA_signa"/>
    <property type="match status" value="1"/>
</dbReference>
<keyword evidence="1" id="KW-0813">Transport</keyword>
<evidence type="ECO:0000259" key="4">
    <source>
        <dbReference type="Pfam" id="PF07715"/>
    </source>
</evidence>
<dbReference type="InterPro" id="IPR037066">
    <property type="entry name" value="Plug_dom_sf"/>
</dbReference>
<reference evidence="5 6" key="1">
    <citation type="submission" date="2016-11" db="EMBL/GenBank/DDBJ databases">
        <authorList>
            <person name="Jaros S."/>
            <person name="Januszkiewicz K."/>
            <person name="Wedrychowicz H."/>
        </authorList>
    </citation>
    <scope>NUCLEOTIDE SEQUENCE [LARGE SCALE GENOMIC DNA]</scope>
    <source>
        <strain evidence="5 6">DSM 21986</strain>
    </source>
</reference>
<dbReference type="InterPro" id="IPR000531">
    <property type="entry name" value="Beta-barrel_TonB"/>
</dbReference>
<dbReference type="STRING" id="1194090.SAMN05443144_1346"/>
<dbReference type="SUPFAM" id="SSF49464">
    <property type="entry name" value="Carboxypeptidase regulatory domain-like"/>
    <property type="match status" value="1"/>
</dbReference>
<evidence type="ECO:0000313" key="6">
    <source>
        <dbReference type="Proteomes" id="UP000184041"/>
    </source>
</evidence>
<evidence type="ECO:0000256" key="1">
    <source>
        <dbReference type="PROSITE-ProRule" id="PRU01360"/>
    </source>
</evidence>
<dbReference type="AlphaFoldDB" id="A0A1M5KS73"/>
<organism evidence="5 6">
    <name type="scientific">Fodinibius roseus</name>
    <dbReference type="NCBI Taxonomy" id="1194090"/>
    <lineage>
        <taxon>Bacteria</taxon>
        <taxon>Pseudomonadati</taxon>
        <taxon>Balneolota</taxon>
        <taxon>Balneolia</taxon>
        <taxon>Balneolales</taxon>
        <taxon>Balneolaceae</taxon>
        <taxon>Fodinibius</taxon>
    </lineage>
</organism>
<evidence type="ECO:0000313" key="5">
    <source>
        <dbReference type="EMBL" id="SHG55712.1"/>
    </source>
</evidence>
<dbReference type="Proteomes" id="UP000184041">
    <property type="component" value="Unassembled WGS sequence"/>
</dbReference>
<dbReference type="RefSeq" id="WP_073068320.1">
    <property type="nucleotide sequence ID" value="NZ_FQUS01000034.1"/>
</dbReference>
<dbReference type="PROSITE" id="PS52016">
    <property type="entry name" value="TONB_DEPENDENT_REC_3"/>
    <property type="match status" value="1"/>
</dbReference>
<dbReference type="InterPro" id="IPR008969">
    <property type="entry name" value="CarboxyPept-like_regulatory"/>
</dbReference>
<dbReference type="InterPro" id="IPR012910">
    <property type="entry name" value="Plug_dom"/>
</dbReference>
<dbReference type="PANTHER" id="PTHR30069:SF28">
    <property type="entry name" value="TONB-DEPENDENT RECEPTOR YNCD-RELATED"/>
    <property type="match status" value="1"/>
</dbReference>